<sequence>MTSEKTSEAPPQPNPEPQPSSTSTAAAAAPSPLPQKRPAAPPVWRRIWDVVNWTPPRCRWDPSRPPQFSMAMNVLFAFAAGFTVANLYYNHPILNILADDFGVRYEQVAQIPTVMQAGYAAGLLFLCPLGDLLPRRPFVVGLVWFTATMWLGLCITNNLGAFTAISFIVAVTTVTPQLMLPLVGDLAPPNRRAAALSVVVSGLMLGILVARVLSGTMTNYVTWRSIYWMSFGLQYVIFILLWLFMPDYPATNPGMNYFNLLWTIVKMLGKHPVLVQACVASFFASATFTSFWTTLTFLLAGPPYNYAPLTIGLFGLIGIAAMCFGPLYARTVTDRFVPHLSVLVGLSLVLIGICLGTYVGRFNIAGPILQAFLQDFGLQTAQIANRSSIYSIEPKRRNGVNTAFMVATFCGQLVGTAAGNHIYARAGWIGSGSTSVGFLGCAILTMCARGPWEEGWVGWKGGWSMQKKDKLSADGRPVAVVTHVPSERTDEELGAQDKAVVEMAAEDKEIGVSERNSELEKEKSETSGRSSRGDEIRPVKM</sequence>
<dbReference type="InterPro" id="IPR036259">
    <property type="entry name" value="MFS_trans_sf"/>
</dbReference>
<feature type="domain" description="Major facilitator superfamily (MFS) profile" evidence="4">
    <location>
        <begin position="69"/>
        <end position="449"/>
    </location>
</feature>
<evidence type="ECO:0000313" key="6">
    <source>
        <dbReference type="Proteomes" id="UP000240883"/>
    </source>
</evidence>
<feature type="transmembrane region" description="Helical" evidence="3">
    <location>
        <begin position="194"/>
        <end position="214"/>
    </location>
</feature>
<dbReference type="GO" id="GO:0022857">
    <property type="term" value="F:transmembrane transporter activity"/>
    <property type="evidence" value="ECO:0007669"/>
    <property type="project" value="InterPro"/>
</dbReference>
<dbReference type="STRING" id="1448308.A0A2T2P2D5"/>
<evidence type="ECO:0000256" key="2">
    <source>
        <dbReference type="SAM" id="MobiDB-lite"/>
    </source>
</evidence>
<dbReference type="EMBL" id="KZ678130">
    <property type="protein sequence ID" value="PSN71850.1"/>
    <property type="molecule type" value="Genomic_DNA"/>
</dbReference>
<dbReference type="InterPro" id="IPR011701">
    <property type="entry name" value="MFS"/>
</dbReference>
<dbReference type="GO" id="GO:0016020">
    <property type="term" value="C:membrane"/>
    <property type="evidence" value="ECO:0007669"/>
    <property type="project" value="UniProtKB-SubCell"/>
</dbReference>
<feature type="transmembrane region" description="Helical" evidence="3">
    <location>
        <begin position="68"/>
        <end position="89"/>
    </location>
</feature>
<dbReference type="OrthoDB" id="2105912at2759"/>
<dbReference type="SUPFAM" id="SSF103473">
    <property type="entry name" value="MFS general substrate transporter"/>
    <property type="match status" value="1"/>
</dbReference>
<feature type="region of interest" description="Disordered" evidence="2">
    <location>
        <begin position="487"/>
        <end position="541"/>
    </location>
</feature>
<feature type="transmembrane region" description="Helical" evidence="3">
    <location>
        <begin position="306"/>
        <end position="328"/>
    </location>
</feature>
<feature type="compositionally biased region" description="Basic and acidic residues" evidence="2">
    <location>
        <begin position="505"/>
        <end position="541"/>
    </location>
</feature>
<feature type="transmembrane region" description="Helical" evidence="3">
    <location>
        <begin position="109"/>
        <end position="130"/>
    </location>
</feature>
<keyword evidence="3" id="KW-0812">Transmembrane</keyword>
<dbReference type="PANTHER" id="PTHR42910:SF1">
    <property type="entry name" value="MAJOR FACILITATOR SUPERFAMILY (MFS) PROFILE DOMAIN-CONTAINING PROTEIN"/>
    <property type="match status" value="1"/>
</dbReference>
<dbReference type="AlphaFoldDB" id="A0A2T2P2D5"/>
<evidence type="ECO:0000259" key="4">
    <source>
        <dbReference type="PROSITE" id="PS50850"/>
    </source>
</evidence>
<protein>
    <submittedName>
        <fullName evidence="5">MFS general substrate transporter</fullName>
    </submittedName>
</protein>
<gene>
    <name evidence="5" type="ORF">BS50DRAFT_236806</name>
</gene>
<feature type="compositionally biased region" description="Low complexity" evidence="2">
    <location>
        <begin position="19"/>
        <end position="30"/>
    </location>
</feature>
<evidence type="ECO:0000313" key="5">
    <source>
        <dbReference type="EMBL" id="PSN71850.1"/>
    </source>
</evidence>
<dbReference type="InterPro" id="IPR020846">
    <property type="entry name" value="MFS_dom"/>
</dbReference>
<dbReference type="PROSITE" id="PS50850">
    <property type="entry name" value="MFS"/>
    <property type="match status" value="1"/>
</dbReference>
<accession>A0A2T2P2D5</accession>
<organism evidence="5 6">
    <name type="scientific">Corynespora cassiicola Philippines</name>
    <dbReference type="NCBI Taxonomy" id="1448308"/>
    <lineage>
        <taxon>Eukaryota</taxon>
        <taxon>Fungi</taxon>
        <taxon>Dikarya</taxon>
        <taxon>Ascomycota</taxon>
        <taxon>Pezizomycotina</taxon>
        <taxon>Dothideomycetes</taxon>
        <taxon>Pleosporomycetidae</taxon>
        <taxon>Pleosporales</taxon>
        <taxon>Corynesporascaceae</taxon>
        <taxon>Corynespora</taxon>
    </lineage>
</organism>
<feature type="transmembrane region" description="Helical" evidence="3">
    <location>
        <begin position="273"/>
        <end position="300"/>
    </location>
</feature>
<reference evidence="5 6" key="1">
    <citation type="journal article" date="2018" name="Front. Microbiol.">
        <title>Genome-Wide Analysis of Corynespora cassiicola Leaf Fall Disease Putative Effectors.</title>
        <authorList>
            <person name="Lopez D."/>
            <person name="Ribeiro S."/>
            <person name="Label P."/>
            <person name="Fumanal B."/>
            <person name="Venisse J.S."/>
            <person name="Kohler A."/>
            <person name="de Oliveira R.R."/>
            <person name="Labutti K."/>
            <person name="Lipzen A."/>
            <person name="Lail K."/>
            <person name="Bauer D."/>
            <person name="Ohm R.A."/>
            <person name="Barry K.W."/>
            <person name="Spatafora J."/>
            <person name="Grigoriev I.V."/>
            <person name="Martin F.M."/>
            <person name="Pujade-Renaud V."/>
        </authorList>
    </citation>
    <scope>NUCLEOTIDE SEQUENCE [LARGE SCALE GENOMIC DNA]</scope>
    <source>
        <strain evidence="5 6">Philippines</strain>
    </source>
</reference>
<feature type="transmembrane region" description="Helical" evidence="3">
    <location>
        <begin position="137"/>
        <end position="153"/>
    </location>
</feature>
<keyword evidence="3" id="KW-0472">Membrane</keyword>
<dbReference type="Gene3D" id="1.20.1250.20">
    <property type="entry name" value="MFS general substrate transporter like domains"/>
    <property type="match status" value="1"/>
</dbReference>
<feature type="transmembrane region" description="Helical" evidence="3">
    <location>
        <begin position="159"/>
        <end position="182"/>
    </location>
</feature>
<name>A0A2T2P2D5_CORCC</name>
<dbReference type="CDD" id="cd17324">
    <property type="entry name" value="MFS_NepI_like"/>
    <property type="match status" value="1"/>
</dbReference>
<evidence type="ECO:0000256" key="1">
    <source>
        <dbReference type="ARBA" id="ARBA00004141"/>
    </source>
</evidence>
<proteinExistence type="predicted"/>
<keyword evidence="6" id="KW-1185">Reference proteome</keyword>
<keyword evidence="3" id="KW-1133">Transmembrane helix</keyword>
<dbReference type="Proteomes" id="UP000240883">
    <property type="component" value="Unassembled WGS sequence"/>
</dbReference>
<feature type="transmembrane region" description="Helical" evidence="3">
    <location>
        <begin position="226"/>
        <end position="245"/>
    </location>
</feature>
<evidence type="ECO:0000256" key="3">
    <source>
        <dbReference type="SAM" id="Phobius"/>
    </source>
</evidence>
<feature type="transmembrane region" description="Helical" evidence="3">
    <location>
        <begin position="340"/>
        <end position="360"/>
    </location>
</feature>
<dbReference type="Pfam" id="PF07690">
    <property type="entry name" value="MFS_1"/>
    <property type="match status" value="1"/>
</dbReference>
<feature type="region of interest" description="Disordered" evidence="2">
    <location>
        <begin position="1"/>
        <end position="39"/>
    </location>
</feature>
<comment type="subcellular location">
    <subcellularLocation>
        <location evidence="1">Membrane</location>
        <topology evidence="1">Multi-pass membrane protein</topology>
    </subcellularLocation>
</comment>
<dbReference type="PANTHER" id="PTHR42910">
    <property type="entry name" value="TRANSPORTER SCO4007-RELATED"/>
    <property type="match status" value="1"/>
</dbReference>